<dbReference type="AlphaFoldDB" id="A0A7U2I104"/>
<name>A0A7U2I104_PHANO</name>
<dbReference type="VEuPathDB" id="FungiDB:JI435_151960"/>
<organism evidence="1 2">
    <name type="scientific">Phaeosphaeria nodorum (strain SN15 / ATCC MYA-4574 / FGSC 10173)</name>
    <name type="common">Glume blotch fungus</name>
    <name type="synonym">Parastagonospora nodorum</name>
    <dbReference type="NCBI Taxonomy" id="321614"/>
    <lineage>
        <taxon>Eukaryota</taxon>
        <taxon>Fungi</taxon>
        <taxon>Dikarya</taxon>
        <taxon>Ascomycota</taxon>
        <taxon>Pezizomycotina</taxon>
        <taxon>Dothideomycetes</taxon>
        <taxon>Pleosporomycetidae</taxon>
        <taxon>Pleosporales</taxon>
        <taxon>Pleosporineae</taxon>
        <taxon>Phaeosphaeriaceae</taxon>
        <taxon>Parastagonospora</taxon>
    </lineage>
</organism>
<proteinExistence type="predicted"/>
<dbReference type="EMBL" id="CP069030">
    <property type="protein sequence ID" value="QRC97858.1"/>
    <property type="molecule type" value="Genomic_DNA"/>
</dbReference>
<keyword evidence="2" id="KW-1185">Reference proteome</keyword>
<dbReference type="RefSeq" id="XP_001805355.1">
    <property type="nucleotide sequence ID" value="XM_001805303.1"/>
</dbReference>
<sequence>MTPIGEREWPIPPVKQVHDSRITLIKPYTQPALSLLLTCRFIKQEAHSILKRKVQHYKSQPLRYLVDYSATHALIHKRSPLRRCLGLLAINGRPRRLSNHLRSFIDLCAVSLSQVRHTQNAIDGRTGYFSRGKRAIELTITHKDGVVYGAEVMETIYLLSAFTYIGPARCVIIYKSPLPEIDAETMSRTPFSDAAGLEAGMQRAIPRELDGEQAKFAKGVFIRPLGEEDFQKHLDGLDLY</sequence>
<dbReference type="KEGG" id="pno:SNOG_15196"/>
<reference evidence="2" key="1">
    <citation type="journal article" date="2021" name="BMC Genomics">
        <title>Chromosome-level genome assembly and manually-curated proteome of model necrotroph Parastagonospora nodorum Sn15 reveals a genome-wide trove of candidate effector homologs, and redundancy of virulence-related functions within an accessory chromosome.</title>
        <authorList>
            <person name="Bertazzoni S."/>
            <person name="Jones D.A.B."/>
            <person name="Phan H.T."/>
            <person name="Tan K.-C."/>
            <person name="Hane J.K."/>
        </authorList>
    </citation>
    <scope>NUCLEOTIDE SEQUENCE [LARGE SCALE GENOMIC DNA]</scope>
    <source>
        <strain evidence="2">SN15 / ATCC MYA-4574 / FGSC 10173)</strain>
    </source>
</reference>
<dbReference type="Proteomes" id="UP000663193">
    <property type="component" value="Chromosome 8"/>
</dbReference>
<accession>A0A7U2I104</accession>
<protein>
    <submittedName>
        <fullName evidence="1">Uncharacterized protein</fullName>
    </submittedName>
</protein>
<evidence type="ECO:0000313" key="2">
    <source>
        <dbReference type="Proteomes" id="UP000663193"/>
    </source>
</evidence>
<gene>
    <name evidence="1" type="ORF">JI435_151960</name>
</gene>
<dbReference type="OrthoDB" id="5314997at2759"/>
<evidence type="ECO:0000313" key="1">
    <source>
        <dbReference type="EMBL" id="QRC97858.1"/>
    </source>
</evidence>